<evidence type="ECO:0000313" key="2">
    <source>
        <dbReference type="Proteomes" id="UP001491310"/>
    </source>
</evidence>
<gene>
    <name evidence="1" type="ORF">WJX75_005402</name>
</gene>
<organism evidence="1 2">
    <name type="scientific">Coccomyxa subellipsoidea</name>
    <dbReference type="NCBI Taxonomy" id="248742"/>
    <lineage>
        <taxon>Eukaryota</taxon>
        <taxon>Viridiplantae</taxon>
        <taxon>Chlorophyta</taxon>
        <taxon>core chlorophytes</taxon>
        <taxon>Trebouxiophyceae</taxon>
        <taxon>Trebouxiophyceae incertae sedis</taxon>
        <taxon>Coccomyxaceae</taxon>
        <taxon>Coccomyxa</taxon>
    </lineage>
</organism>
<protein>
    <submittedName>
        <fullName evidence="1">Uncharacterized protein</fullName>
    </submittedName>
</protein>
<sequence length="81" mass="9659">MSAEQYRIWESIEAGCLIIILQRHVEEGSVLYPLQYLGFKYITVTSWAQLPELLLHLEEDKFLPHRIDRDREERQACEVLE</sequence>
<dbReference type="EMBL" id="JALJOT010000001">
    <property type="protein sequence ID" value="KAK9918620.1"/>
    <property type="molecule type" value="Genomic_DNA"/>
</dbReference>
<proteinExistence type="predicted"/>
<dbReference type="Proteomes" id="UP001491310">
    <property type="component" value="Unassembled WGS sequence"/>
</dbReference>
<evidence type="ECO:0000313" key="1">
    <source>
        <dbReference type="EMBL" id="KAK9918620.1"/>
    </source>
</evidence>
<keyword evidence="2" id="KW-1185">Reference proteome</keyword>
<reference evidence="1 2" key="1">
    <citation type="journal article" date="2024" name="Nat. Commun.">
        <title>Phylogenomics reveals the evolutionary origins of lichenization in chlorophyte algae.</title>
        <authorList>
            <person name="Puginier C."/>
            <person name="Libourel C."/>
            <person name="Otte J."/>
            <person name="Skaloud P."/>
            <person name="Haon M."/>
            <person name="Grisel S."/>
            <person name="Petersen M."/>
            <person name="Berrin J.G."/>
            <person name="Delaux P.M."/>
            <person name="Dal Grande F."/>
            <person name="Keller J."/>
        </authorList>
    </citation>
    <scope>NUCLEOTIDE SEQUENCE [LARGE SCALE GENOMIC DNA]</scope>
    <source>
        <strain evidence="1 2">SAG 216-7</strain>
    </source>
</reference>
<comment type="caution">
    <text evidence="1">The sequence shown here is derived from an EMBL/GenBank/DDBJ whole genome shotgun (WGS) entry which is preliminary data.</text>
</comment>
<accession>A0ABR2Z3S2</accession>
<name>A0ABR2Z3S2_9CHLO</name>